<organism evidence="1 2">
    <name type="scientific">Venturia effusa</name>
    <dbReference type="NCBI Taxonomy" id="50376"/>
    <lineage>
        <taxon>Eukaryota</taxon>
        <taxon>Fungi</taxon>
        <taxon>Dikarya</taxon>
        <taxon>Ascomycota</taxon>
        <taxon>Pezizomycotina</taxon>
        <taxon>Dothideomycetes</taxon>
        <taxon>Pleosporomycetidae</taxon>
        <taxon>Venturiales</taxon>
        <taxon>Venturiaceae</taxon>
        <taxon>Venturia</taxon>
    </lineage>
</organism>
<name>A0A517LEG9_9PEZI</name>
<accession>A0A517LEG9</accession>
<dbReference type="AlphaFoldDB" id="A0A517LEG9"/>
<dbReference type="EMBL" id="CP042194">
    <property type="protein sequence ID" value="QDS74023.1"/>
    <property type="molecule type" value="Genomic_DNA"/>
</dbReference>
<dbReference type="OrthoDB" id="3936041at2759"/>
<dbReference type="Proteomes" id="UP000316270">
    <property type="component" value="Chromosome 10"/>
</dbReference>
<sequence length="154" mass="18013">MSPPTLLTIPRELRQHILKYAFDDAGERDLRLNEFLRGSIAGRTHYWSNHPILNEFARGSWNNKEIEYTGPAFFPNLYGLAVDLRSAIPELFDDMMFVLAGAFCFYVKASAEMEEKRKDDFWRQLWTISPIDGNTQLVVEFFPRARRMRPSNFS</sequence>
<proteinExistence type="predicted"/>
<evidence type="ECO:0000313" key="1">
    <source>
        <dbReference type="EMBL" id="QDS74023.1"/>
    </source>
</evidence>
<reference evidence="1 2" key="1">
    <citation type="submission" date="2019-07" db="EMBL/GenBank/DDBJ databases">
        <title>Finished genome of Venturia effusa.</title>
        <authorList>
            <person name="Young C.A."/>
            <person name="Cox M.P."/>
            <person name="Ganley A.R.D."/>
            <person name="David W.J."/>
        </authorList>
    </citation>
    <scope>NUCLEOTIDE SEQUENCE [LARGE SCALE GENOMIC DNA]</scope>
    <source>
        <strain evidence="2">albino</strain>
    </source>
</reference>
<protein>
    <submittedName>
        <fullName evidence="1">Uncharacterized protein</fullName>
    </submittedName>
</protein>
<gene>
    <name evidence="1" type="ORF">FKW77_008970</name>
</gene>
<keyword evidence="2" id="KW-1185">Reference proteome</keyword>
<evidence type="ECO:0000313" key="2">
    <source>
        <dbReference type="Proteomes" id="UP000316270"/>
    </source>
</evidence>